<reference evidence="4 5" key="1">
    <citation type="journal article" date="2019" name="New Phytol.">
        <title>Comparative genomics reveals unique wood-decay strategies and fruiting body development in the Schizophyllaceae.</title>
        <authorList>
            <person name="Almasi E."/>
            <person name="Sahu N."/>
            <person name="Krizsan K."/>
            <person name="Balint B."/>
            <person name="Kovacs G.M."/>
            <person name="Kiss B."/>
            <person name="Cseklye J."/>
            <person name="Drula E."/>
            <person name="Henrissat B."/>
            <person name="Nagy I."/>
            <person name="Chovatia M."/>
            <person name="Adam C."/>
            <person name="LaButti K."/>
            <person name="Lipzen A."/>
            <person name="Riley R."/>
            <person name="Grigoriev I.V."/>
            <person name="Nagy L.G."/>
        </authorList>
    </citation>
    <scope>NUCLEOTIDE SEQUENCE [LARGE SCALE GENOMIC DNA]</scope>
    <source>
        <strain evidence="4 5">NL-1724</strain>
    </source>
</reference>
<feature type="transmembrane region" description="Helical" evidence="2">
    <location>
        <begin position="207"/>
        <end position="226"/>
    </location>
</feature>
<feature type="compositionally biased region" description="Pro residues" evidence="1">
    <location>
        <begin position="322"/>
        <end position="333"/>
    </location>
</feature>
<feature type="transmembrane region" description="Helical" evidence="2">
    <location>
        <begin position="49"/>
        <end position="69"/>
    </location>
</feature>
<comment type="caution">
    <text evidence="4">The sequence shown here is derived from an EMBL/GenBank/DDBJ whole genome shotgun (WGS) entry which is preliminary data.</text>
</comment>
<evidence type="ECO:0000259" key="3">
    <source>
        <dbReference type="Pfam" id="PF20152"/>
    </source>
</evidence>
<dbReference type="PANTHER" id="PTHR40465">
    <property type="entry name" value="CHROMOSOME 1, WHOLE GENOME SHOTGUN SEQUENCE"/>
    <property type="match status" value="1"/>
</dbReference>
<evidence type="ECO:0000313" key="5">
    <source>
        <dbReference type="Proteomes" id="UP000320762"/>
    </source>
</evidence>
<dbReference type="Proteomes" id="UP000320762">
    <property type="component" value="Unassembled WGS sequence"/>
</dbReference>
<feature type="transmembrane region" description="Helical" evidence="2">
    <location>
        <begin position="232"/>
        <end position="252"/>
    </location>
</feature>
<evidence type="ECO:0000256" key="2">
    <source>
        <dbReference type="SAM" id="Phobius"/>
    </source>
</evidence>
<feature type="transmembrane region" description="Helical" evidence="2">
    <location>
        <begin position="89"/>
        <end position="111"/>
    </location>
</feature>
<dbReference type="PANTHER" id="PTHR40465:SF1">
    <property type="entry name" value="DUF6534 DOMAIN-CONTAINING PROTEIN"/>
    <property type="match status" value="1"/>
</dbReference>
<keyword evidence="2" id="KW-0812">Transmembrane</keyword>
<dbReference type="InterPro" id="IPR045339">
    <property type="entry name" value="DUF6534"/>
</dbReference>
<organism evidence="4 5">
    <name type="scientific">Schizophyllum amplum</name>
    <dbReference type="NCBI Taxonomy" id="97359"/>
    <lineage>
        <taxon>Eukaryota</taxon>
        <taxon>Fungi</taxon>
        <taxon>Dikarya</taxon>
        <taxon>Basidiomycota</taxon>
        <taxon>Agaricomycotina</taxon>
        <taxon>Agaricomycetes</taxon>
        <taxon>Agaricomycetidae</taxon>
        <taxon>Agaricales</taxon>
        <taxon>Schizophyllaceae</taxon>
        <taxon>Schizophyllum</taxon>
    </lineage>
</organism>
<keyword evidence="2" id="KW-1133">Transmembrane helix</keyword>
<dbReference type="EMBL" id="VDMD01000048">
    <property type="protein sequence ID" value="TRM57424.1"/>
    <property type="molecule type" value="Genomic_DNA"/>
</dbReference>
<feature type="transmembrane region" description="Helical" evidence="2">
    <location>
        <begin position="165"/>
        <end position="186"/>
    </location>
</feature>
<keyword evidence="5" id="KW-1185">Reference proteome</keyword>
<keyword evidence="2" id="KW-0472">Membrane</keyword>
<feature type="transmembrane region" description="Helical" evidence="2">
    <location>
        <begin position="123"/>
        <end position="145"/>
    </location>
</feature>
<name>A0A550BY02_9AGAR</name>
<feature type="region of interest" description="Disordered" evidence="1">
    <location>
        <begin position="289"/>
        <end position="348"/>
    </location>
</feature>
<dbReference type="AlphaFoldDB" id="A0A550BY02"/>
<dbReference type="Pfam" id="PF20152">
    <property type="entry name" value="DUF6534"/>
    <property type="match status" value="1"/>
</dbReference>
<evidence type="ECO:0000256" key="1">
    <source>
        <dbReference type="SAM" id="MobiDB-lite"/>
    </source>
</evidence>
<gene>
    <name evidence="4" type="ORF">BD626DRAFT_515210</name>
</gene>
<feature type="compositionally biased region" description="Basic and acidic residues" evidence="1">
    <location>
        <begin position="289"/>
        <end position="320"/>
    </location>
</feature>
<evidence type="ECO:0000313" key="4">
    <source>
        <dbReference type="EMBL" id="TRM57424.1"/>
    </source>
</evidence>
<dbReference type="OrthoDB" id="2971182at2759"/>
<protein>
    <recommendedName>
        <fullName evidence="3">DUF6534 domain-containing protein</fullName>
    </recommendedName>
</protein>
<feature type="compositionally biased region" description="Polar residues" evidence="1">
    <location>
        <begin position="334"/>
        <end position="348"/>
    </location>
</feature>
<proteinExistence type="predicted"/>
<sequence length="348" mass="38152">MSMTDEVLPSADDSIGAVLVGFGATFCLYGMILVQTHHYAQHAASDLRWYKIMVALVVLLETADQLLMSKATYYLTITRFGNMCSVACSGPWVMTSLILGAIIGLIVRAYFTLRIYRLSAGNIPVTAFVGVVVLAQFGVSITFSARVLSLSMVMEIVKLQMSGSVTLALTMITDLLIAGVLSWHLFKLRTGQKESDSILKRAIATTLNAGIMTSILSIVTTVLVNVLPTTAWYTASYIALSRVYAISLLFVLNSRSASARRMPARRTEATVVEVQVETIERHEISLPAMRHDPHGRRESYSPNGRRESRSYIPFLRRDPSIDPFPPYATPSPGTPNSTADYKASLQSA</sequence>
<feature type="transmembrane region" description="Helical" evidence="2">
    <location>
        <begin position="15"/>
        <end position="37"/>
    </location>
</feature>
<feature type="domain" description="DUF6534" evidence="3">
    <location>
        <begin position="171"/>
        <end position="256"/>
    </location>
</feature>
<accession>A0A550BY02</accession>